<dbReference type="Gramene" id="TRITD3Av1G269380.1">
    <property type="protein sequence ID" value="TRITD3Av1G269380.1"/>
    <property type="gene ID" value="TRITD3Av1G269380"/>
</dbReference>
<reference evidence="2 3" key="1">
    <citation type="submission" date="2017-09" db="EMBL/GenBank/DDBJ databases">
        <authorList>
            <consortium name="International Durum Wheat Genome Sequencing Consortium (IDWGSC)"/>
            <person name="Milanesi L."/>
        </authorList>
    </citation>
    <scope>NUCLEOTIDE SEQUENCE [LARGE SCALE GENOMIC DNA]</scope>
    <source>
        <strain evidence="3">cv. Svevo</strain>
    </source>
</reference>
<sequence>MDRKVCISLAILALVLAGPGTTRAAAAFAGGTASIDVAAVARQLMPTPLSWSSMRLEDGVAVDLEHEVHRRVLAGQGNLGYGALDSKGPACHGQCGAHGQPYTDHGCKSVFLCRNKNI</sequence>
<keyword evidence="3" id="KW-1185">Reference proteome</keyword>
<feature type="signal peptide" evidence="1">
    <location>
        <begin position="1"/>
        <end position="17"/>
    </location>
</feature>
<organism evidence="2 3">
    <name type="scientific">Triticum turgidum subsp. durum</name>
    <name type="common">Durum wheat</name>
    <name type="synonym">Triticum durum</name>
    <dbReference type="NCBI Taxonomy" id="4567"/>
    <lineage>
        <taxon>Eukaryota</taxon>
        <taxon>Viridiplantae</taxon>
        <taxon>Streptophyta</taxon>
        <taxon>Embryophyta</taxon>
        <taxon>Tracheophyta</taxon>
        <taxon>Spermatophyta</taxon>
        <taxon>Magnoliopsida</taxon>
        <taxon>Liliopsida</taxon>
        <taxon>Poales</taxon>
        <taxon>Poaceae</taxon>
        <taxon>BOP clade</taxon>
        <taxon>Pooideae</taxon>
        <taxon>Triticodae</taxon>
        <taxon>Triticeae</taxon>
        <taxon>Triticinae</taxon>
        <taxon>Triticum</taxon>
    </lineage>
</organism>
<dbReference type="AlphaFoldDB" id="A0A9R0VS41"/>
<dbReference type="EMBL" id="LT934115">
    <property type="protein sequence ID" value="VAH69321.1"/>
    <property type="molecule type" value="Genomic_DNA"/>
</dbReference>
<evidence type="ECO:0000256" key="1">
    <source>
        <dbReference type="SAM" id="SignalP"/>
    </source>
</evidence>
<keyword evidence="1" id="KW-0732">Signal</keyword>
<dbReference type="OMA" id="SKGPACH"/>
<dbReference type="PANTHER" id="PTHR34998:SF10">
    <property type="match status" value="1"/>
</dbReference>
<feature type="chain" id="PRO_5040193617" evidence="1">
    <location>
        <begin position="18"/>
        <end position="118"/>
    </location>
</feature>
<dbReference type="PANTHER" id="PTHR34998">
    <property type="entry name" value="OS04G0357400 PROTEIN-RELATED"/>
    <property type="match status" value="1"/>
</dbReference>
<gene>
    <name evidence="2" type="ORF">TRITD_3Av1G269380</name>
</gene>
<accession>A0A9R0VS41</accession>
<proteinExistence type="predicted"/>
<name>A0A9R0VS41_TRITD</name>
<evidence type="ECO:0000313" key="2">
    <source>
        <dbReference type="EMBL" id="VAH69321.1"/>
    </source>
</evidence>
<protein>
    <submittedName>
        <fullName evidence="2">Uncharacterized protein</fullName>
    </submittedName>
</protein>
<dbReference type="Proteomes" id="UP000324705">
    <property type="component" value="Chromosome 3A"/>
</dbReference>
<evidence type="ECO:0000313" key="3">
    <source>
        <dbReference type="Proteomes" id="UP000324705"/>
    </source>
</evidence>